<dbReference type="PANTHER" id="PTHR36122">
    <property type="entry name" value="NICOTINAMIDE RIBOSIDE TRANSPORTER PNUC"/>
    <property type="match status" value="1"/>
</dbReference>
<dbReference type="EMBL" id="PVBQ01000006">
    <property type="protein sequence ID" value="PRD47441.1"/>
    <property type="molecule type" value="Genomic_DNA"/>
</dbReference>
<keyword evidence="7 10" id="KW-0812">Transmembrane</keyword>
<reference evidence="11 12" key="1">
    <citation type="submission" date="2018-02" db="EMBL/GenBank/DDBJ databases">
        <title>The draft genome of Sphingobacterium sp. 5JN-11.</title>
        <authorList>
            <person name="Liu L."/>
            <person name="Li L."/>
            <person name="Liang L."/>
            <person name="Zhang X."/>
            <person name="Wang T."/>
        </authorList>
    </citation>
    <scope>NUCLEOTIDE SEQUENCE [LARGE SCALE GENOMIC DNA]</scope>
    <source>
        <strain evidence="11 12">5JN-11</strain>
    </source>
</reference>
<evidence type="ECO:0000313" key="11">
    <source>
        <dbReference type="EMBL" id="PRD47441.1"/>
    </source>
</evidence>
<evidence type="ECO:0000256" key="8">
    <source>
        <dbReference type="ARBA" id="ARBA00022989"/>
    </source>
</evidence>
<organism evidence="11 12">
    <name type="scientific">Sphingobacterium haloxyli</name>
    <dbReference type="NCBI Taxonomy" id="2100533"/>
    <lineage>
        <taxon>Bacteria</taxon>
        <taxon>Pseudomonadati</taxon>
        <taxon>Bacteroidota</taxon>
        <taxon>Sphingobacteriia</taxon>
        <taxon>Sphingobacteriales</taxon>
        <taxon>Sphingobacteriaceae</taxon>
        <taxon>Sphingobacterium</taxon>
    </lineage>
</organism>
<dbReference type="AlphaFoldDB" id="A0A2S9J3T9"/>
<keyword evidence="6" id="KW-1003">Cell membrane</keyword>
<dbReference type="RefSeq" id="WP_105716663.1">
    <property type="nucleotide sequence ID" value="NZ_PVBQ01000006.1"/>
</dbReference>
<evidence type="ECO:0000313" key="12">
    <source>
        <dbReference type="Proteomes" id="UP000239711"/>
    </source>
</evidence>
<accession>A0A2S9J3T9</accession>
<comment type="function">
    <text evidence="1">Required for nicotinamide riboside transport across the inner membrane.</text>
</comment>
<evidence type="ECO:0000256" key="3">
    <source>
        <dbReference type="ARBA" id="ARBA00006669"/>
    </source>
</evidence>
<comment type="subcellular location">
    <subcellularLocation>
        <location evidence="2">Cell membrane</location>
        <topology evidence="2">Multi-pass membrane protein</topology>
    </subcellularLocation>
</comment>
<dbReference type="GO" id="GO:0034257">
    <property type="term" value="F:nicotinamide riboside transmembrane transporter activity"/>
    <property type="evidence" value="ECO:0007669"/>
    <property type="project" value="InterPro"/>
</dbReference>
<dbReference type="Proteomes" id="UP000239711">
    <property type="component" value="Unassembled WGS sequence"/>
</dbReference>
<feature type="transmembrane region" description="Helical" evidence="10">
    <location>
        <begin position="169"/>
        <end position="193"/>
    </location>
</feature>
<comment type="caution">
    <text evidence="11">The sequence shown here is derived from an EMBL/GenBank/DDBJ whole genome shotgun (WGS) entry which is preliminary data.</text>
</comment>
<evidence type="ECO:0000256" key="6">
    <source>
        <dbReference type="ARBA" id="ARBA00022475"/>
    </source>
</evidence>
<keyword evidence="9 10" id="KW-0472">Membrane</keyword>
<dbReference type="InterPro" id="IPR006419">
    <property type="entry name" value="NMN_transpt_PnuC"/>
</dbReference>
<keyword evidence="12" id="KW-1185">Reference proteome</keyword>
<name>A0A2S9J3T9_9SPHI</name>
<dbReference type="NCBIfam" id="TIGR01528">
    <property type="entry name" value="NMN_trans_PnuC"/>
    <property type="match status" value="1"/>
</dbReference>
<protein>
    <recommendedName>
        <fullName evidence="4">Nicotinamide riboside transporter PnuC</fullName>
    </recommendedName>
</protein>
<evidence type="ECO:0000256" key="1">
    <source>
        <dbReference type="ARBA" id="ARBA00002672"/>
    </source>
</evidence>
<dbReference type="Pfam" id="PF04973">
    <property type="entry name" value="NMN_transporter"/>
    <property type="match status" value="1"/>
</dbReference>
<evidence type="ECO:0000256" key="7">
    <source>
        <dbReference type="ARBA" id="ARBA00022692"/>
    </source>
</evidence>
<comment type="similarity">
    <text evidence="3">Belongs to the nicotinamide ribonucleoside (NR) uptake permease (TC 4.B.1) family.</text>
</comment>
<evidence type="ECO:0000256" key="2">
    <source>
        <dbReference type="ARBA" id="ARBA00004651"/>
    </source>
</evidence>
<feature type="transmembrane region" description="Helical" evidence="10">
    <location>
        <begin position="103"/>
        <end position="124"/>
    </location>
</feature>
<sequence length="203" mass="23555">MHITEFVEQIQNSFLQTSWLERLAVLFGVVQVLLSRKNKISNYFFGIVGICLTISVLYGAKLYAEILLHAYYLVMSIYGLWYWKFRNQSQQQIHITRCGPQDWSIVAGIVVVGYFILFGFLTYFTDSDVPVMDAFVSSTAWAGMWLLAKRKIENWILLNISNFVAVPLLFYKGLYLFACLTIFLFIVAISGYIKWRKIMSSQF</sequence>
<proteinExistence type="inferred from homology"/>
<dbReference type="GO" id="GO:0005886">
    <property type="term" value="C:plasma membrane"/>
    <property type="evidence" value="ECO:0007669"/>
    <property type="project" value="UniProtKB-SubCell"/>
</dbReference>
<evidence type="ECO:0000256" key="9">
    <source>
        <dbReference type="ARBA" id="ARBA00023136"/>
    </source>
</evidence>
<evidence type="ECO:0000256" key="5">
    <source>
        <dbReference type="ARBA" id="ARBA00022448"/>
    </source>
</evidence>
<dbReference type="PANTHER" id="PTHR36122:SF2">
    <property type="entry name" value="NICOTINAMIDE RIBOSIDE TRANSPORTER PNUC"/>
    <property type="match status" value="1"/>
</dbReference>
<keyword evidence="8 10" id="KW-1133">Transmembrane helix</keyword>
<feature type="transmembrane region" description="Helical" evidence="10">
    <location>
        <begin position="66"/>
        <end position="83"/>
    </location>
</feature>
<feature type="transmembrane region" description="Helical" evidence="10">
    <location>
        <begin position="42"/>
        <end position="60"/>
    </location>
</feature>
<evidence type="ECO:0000256" key="10">
    <source>
        <dbReference type="SAM" id="Phobius"/>
    </source>
</evidence>
<keyword evidence="5" id="KW-0813">Transport</keyword>
<dbReference type="OrthoDB" id="9791248at2"/>
<gene>
    <name evidence="11" type="ORF">C5745_08945</name>
</gene>
<evidence type="ECO:0000256" key="4">
    <source>
        <dbReference type="ARBA" id="ARBA00017522"/>
    </source>
</evidence>